<protein>
    <submittedName>
        <fullName evidence="1">Uncharacterized protein</fullName>
    </submittedName>
</protein>
<name>A0A0A9EGH3_ARUDO</name>
<accession>A0A0A9EGH3</accession>
<dbReference type="AlphaFoldDB" id="A0A0A9EGH3"/>
<evidence type="ECO:0000313" key="1">
    <source>
        <dbReference type="EMBL" id="JAD95107.1"/>
    </source>
</evidence>
<organism evidence="1">
    <name type="scientific">Arundo donax</name>
    <name type="common">Giant reed</name>
    <name type="synonym">Donax arundinaceus</name>
    <dbReference type="NCBI Taxonomy" id="35708"/>
    <lineage>
        <taxon>Eukaryota</taxon>
        <taxon>Viridiplantae</taxon>
        <taxon>Streptophyta</taxon>
        <taxon>Embryophyta</taxon>
        <taxon>Tracheophyta</taxon>
        <taxon>Spermatophyta</taxon>
        <taxon>Magnoliopsida</taxon>
        <taxon>Liliopsida</taxon>
        <taxon>Poales</taxon>
        <taxon>Poaceae</taxon>
        <taxon>PACMAD clade</taxon>
        <taxon>Arundinoideae</taxon>
        <taxon>Arundineae</taxon>
        <taxon>Arundo</taxon>
    </lineage>
</organism>
<reference evidence="1" key="2">
    <citation type="journal article" date="2015" name="Data Brief">
        <title>Shoot transcriptome of the giant reed, Arundo donax.</title>
        <authorList>
            <person name="Barrero R.A."/>
            <person name="Guerrero F.D."/>
            <person name="Moolhuijzen P."/>
            <person name="Goolsby J.A."/>
            <person name="Tidwell J."/>
            <person name="Bellgard S.E."/>
            <person name="Bellgard M.I."/>
        </authorList>
    </citation>
    <scope>NUCLEOTIDE SEQUENCE</scope>
    <source>
        <tissue evidence="1">Shoot tissue taken approximately 20 cm above the soil surface</tissue>
    </source>
</reference>
<reference evidence="1" key="1">
    <citation type="submission" date="2014-09" db="EMBL/GenBank/DDBJ databases">
        <authorList>
            <person name="Magalhaes I.L.F."/>
            <person name="Oliveira U."/>
            <person name="Santos F.R."/>
            <person name="Vidigal T.H.D.A."/>
            <person name="Brescovit A.D."/>
            <person name="Santos A.J."/>
        </authorList>
    </citation>
    <scope>NUCLEOTIDE SEQUENCE</scope>
    <source>
        <tissue evidence="1">Shoot tissue taken approximately 20 cm above the soil surface</tissue>
    </source>
</reference>
<proteinExistence type="predicted"/>
<dbReference type="EMBL" id="GBRH01202788">
    <property type="protein sequence ID" value="JAD95107.1"/>
    <property type="molecule type" value="Transcribed_RNA"/>
</dbReference>
<sequence length="33" mass="3895">MSTSVTAFLSCNITINLMWHFRKHICPYLCIHL</sequence>